<evidence type="ECO:0000313" key="1">
    <source>
        <dbReference type="EMBL" id="AHH94889.1"/>
    </source>
</evidence>
<evidence type="ECO:0000313" key="2">
    <source>
        <dbReference type="Proteomes" id="UP000019225"/>
    </source>
</evidence>
<name>W5W9L0_9PSEU</name>
<sequence length="95" mass="10188">MGRGRVRSARAADVAVPVNSMGGVRLELSADRARLRVRLPVGTSAVVVDLSRVAAIDLAELVAARVPEMAEPEVVVPEPVVVPMQTPRVVRRSPW</sequence>
<keyword evidence="2" id="KW-1185">Reference proteome</keyword>
<organism evidence="1 2">
    <name type="scientific">Kutzneria albida DSM 43870</name>
    <dbReference type="NCBI Taxonomy" id="1449976"/>
    <lineage>
        <taxon>Bacteria</taxon>
        <taxon>Bacillati</taxon>
        <taxon>Actinomycetota</taxon>
        <taxon>Actinomycetes</taxon>
        <taxon>Pseudonocardiales</taxon>
        <taxon>Pseudonocardiaceae</taxon>
        <taxon>Kutzneria</taxon>
    </lineage>
</organism>
<proteinExistence type="predicted"/>
<dbReference type="HOGENOM" id="CLU_2369180_0_0_11"/>
<dbReference type="AlphaFoldDB" id="W5W9L0"/>
<dbReference type="KEGG" id="kal:KALB_1516"/>
<reference evidence="1 2" key="1">
    <citation type="journal article" date="2014" name="BMC Genomics">
        <title>Complete genome sequence of producer of the glycopeptide antibiotic Aculeximycin Kutzneria albida DSM 43870T, a representative of minor genus of Pseudonocardiaceae.</title>
        <authorList>
            <person name="Rebets Y."/>
            <person name="Tokovenko B."/>
            <person name="Lushchyk I."/>
            <person name="Ruckert C."/>
            <person name="Zaburannyi N."/>
            <person name="Bechthold A."/>
            <person name="Kalinowski J."/>
            <person name="Luzhetskyy A."/>
        </authorList>
    </citation>
    <scope>NUCLEOTIDE SEQUENCE [LARGE SCALE GENOMIC DNA]</scope>
    <source>
        <strain evidence="1">DSM 43870</strain>
    </source>
</reference>
<dbReference type="STRING" id="1449976.KALB_1516"/>
<dbReference type="EMBL" id="CP007155">
    <property type="protein sequence ID" value="AHH94889.1"/>
    <property type="molecule type" value="Genomic_DNA"/>
</dbReference>
<gene>
    <name evidence="1" type="ORF">KALB_1516</name>
</gene>
<dbReference type="Proteomes" id="UP000019225">
    <property type="component" value="Chromosome"/>
</dbReference>
<accession>W5W9L0</accession>
<dbReference type="RefSeq" id="WP_162483055.1">
    <property type="nucleotide sequence ID" value="NZ_CP007155.1"/>
</dbReference>
<protein>
    <submittedName>
        <fullName evidence="1">Uncharacterized protein</fullName>
    </submittedName>
</protein>